<dbReference type="PANTHER" id="PTHR31336:SF3">
    <property type="entry name" value="PROTEIN LIN-37 HOMOLOG"/>
    <property type="match status" value="1"/>
</dbReference>
<evidence type="ECO:0000313" key="2">
    <source>
        <dbReference type="EMBL" id="CAH3022597.1"/>
    </source>
</evidence>
<feature type="compositionally biased region" description="Basic residues" evidence="1">
    <location>
        <begin position="40"/>
        <end position="52"/>
    </location>
</feature>
<protein>
    <submittedName>
        <fullName evidence="2">Uncharacterized protein</fullName>
    </submittedName>
</protein>
<organism evidence="2 3">
    <name type="scientific">Porites evermanni</name>
    <dbReference type="NCBI Taxonomy" id="104178"/>
    <lineage>
        <taxon>Eukaryota</taxon>
        <taxon>Metazoa</taxon>
        <taxon>Cnidaria</taxon>
        <taxon>Anthozoa</taxon>
        <taxon>Hexacorallia</taxon>
        <taxon>Scleractinia</taxon>
        <taxon>Fungiina</taxon>
        <taxon>Poritidae</taxon>
        <taxon>Porites</taxon>
    </lineage>
</organism>
<dbReference type="PANTHER" id="PTHR31336">
    <property type="entry name" value="LIN37 HOMOLOG"/>
    <property type="match status" value="1"/>
</dbReference>
<dbReference type="Pfam" id="PF15306">
    <property type="entry name" value="LIN37"/>
    <property type="match status" value="1"/>
</dbReference>
<dbReference type="Proteomes" id="UP001159427">
    <property type="component" value="Unassembled WGS sequence"/>
</dbReference>
<evidence type="ECO:0000256" key="1">
    <source>
        <dbReference type="SAM" id="MobiDB-lite"/>
    </source>
</evidence>
<feature type="compositionally biased region" description="Low complexity" evidence="1">
    <location>
        <begin position="121"/>
        <end position="133"/>
    </location>
</feature>
<comment type="caution">
    <text evidence="2">The sequence shown here is derived from an EMBL/GenBank/DDBJ whole genome shotgun (WGS) entry which is preliminary data.</text>
</comment>
<feature type="region of interest" description="Disordered" evidence="1">
    <location>
        <begin position="109"/>
        <end position="133"/>
    </location>
</feature>
<proteinExistence type="predicted"/>
<gene>
    <name evidence="2" type="ORF">PEVE_00016135</name>
</gene>
<evidence type="ECO:0000313" key="3">
    <source>
        <dbReference type="Proteomes" id="UP001159427"/>
    </source>
</evidence>
<dbReference type="EMBL" id="CALNXI010000226">
    <property type="protein sequence ID" value="CAH3022597.1"/>
    <property type="molecule type" value="Genomic_DNA"/>
</dbReference>
<sequence>MWMWSARHEQQENTQRKSLFLCLVPSSFICVSSSTSLRAHLKRKTPRKRRKKDMGVDDGESGSQNRKFIRIFVMKLFDRSVDFAQFSEDTPLYALARAWMQNKPYGTKLSDSQDGNLDGDSPSNSQESTLTSSSHSVSRKLLLKAKERTGKQIITTHICYLIPGHIDGSFPDPIKSVEDFDMNVCHPDEPLSLDIHYVTGSSSFFSGFRSSCAGLEWFIAIVLVFTHPTLYIPPPLVDLSV</sequence>
<name>A0ABN8LZ65_9CNID</name>
<accession>A0ABN8LZ65</accession>
<keyword evidence="3" id="KW-1185">Reference proteome</keyword>
<dbReference type="InterPro" id="IPR028226">
    <property type="entry name" value="LIN37"/>
</dbReference>
<feature type="region of interest" description="Disordered" evidence="1">
    <location>
        <begin position="40"/>
        <end position="62"/>
    </location>
</feature>
<reference evidence="2 3" key="1">
    <citation type="submission" date="2022-05" db="EMBL/GenBank/DDBJ databases">
        <authorList>
            <consortium name="Genoscope - CEA"/>
            <person name="William W."/>
        </authorList>
    </citation>
    <scope>NUCLEOTIDE SEQUENCE [LARGE SCALE GENOMIC DNA]</scope>
</reference>